<feature type="region of interest" description="Disordered" evidence="1">
    <location>
        <begin position="75"/>
        <end position="127"/>
    </location>
</feature>
<dbReference type="AlphaFoldDB" id="A0AAV7V8K2"/>
<proteinExistence type="predicted"/>
<feature type="compositionally biased region" description="Basic and acidic residues" evidence="1">
    <location>
        <begin position="217"/>
        <end position="251"/>
    </location>
</feature>
<name>A0AAV7V8K2_PLEWA</name>
<feature type="region of interest" description="Disordered" evidence="1">
    <location>
        <begin position="165"/>
        <end position="195"/>
    </location>
</feature>
<evidence type="ECO:0000313" key="3">
    <source>
        <dbReference type="Proteomes" id="UP001066276"/>
    </source>
</evidence>
<protein>
    <submittedName>
        <fullName evidence="2">Uncharacterized protein</fullName>
    </submittedName>
</protein>
<comment type="caution">
    <text evidence="2">The sequence shown here is derived from an EMBL/GenBank/DDBJ whole genome shotgun (WGS) entry which is preliminary data.</text>
</comment>
<reference evidence="2" key="1">
    <citation type="journal article" date="2022" name="bioRxiv">
        <title>Sequencing and chromosome-scale assembly of the giantPleurodeles waltlgenome.</title>
        <authorList>
            <person name="Brown T."/>
            <person name="Elewa A."/>
            <person name="Iarovenko S."/>
            <person name="Subramanian E."/>
            <person name="Araus A.J."/>
            <person name="Petzold A."/>
            <person name="Susuki M."/>
            <person name="Suzuki K.-i.T."/>
            <person name="Hayashi T."/>
            <person name="Toyoda A."/>
            <person name="Oliveira C."/>
            <person name="Osipova E."/>
            <person name="Leigh N.D."/>
            <person name="Simon A."/>
            <person name="Yun M.H."/>
        </authorList>
    </citation>
    <scope>NUCLEOTIDE SEQUENCE</scope>
    <source>
        <strain evidence="2">20211129_DDA</strain>
        <tissue evidence="2">Liver</tissue>
    </source>
</reference>
<dbReference type="EMBL" id="JANPWB010000003">
    <property type="protein sequence ID" value="KAJ1197870.1"/>
    <property type="molecule type" value="Genomic_DNA"/>
</dbReference>
<dbReference type="Proteomes" id="UP001066276">
    <property type="component" value="Chromosome 2_1"/>
</dbReference>
<feature type="compositionally biased region" description="Basic and acidic residues" evidence="1">
    <location>
        <begin position="75"/>
        <end position="106"/>
    </location>
</feature>
<gene>
    <name evidence="2" type="ORF">NDU88_001715</name>
</gene>
<feature type="compositionally biased region" description="Basic and acidic residues" evidence="1">
    <location>
        <begin position="116"/>
        <end position="125"/>
    </location>
</feature>
<sequence length="296" mass="33574">MTLIASRDWGSPALGDRYLRGLRQGKGQMSHIYKALKEDGPPVSHTAQLAWDMELQTPLHAAWSIACAQVQEVRRDEEGRKNGDDLLQEKRHVEKEEEGKETKDSPEVLDLPGEDPEARTHRETSSHVLGGTWLSQTIADFLSRCPNPLWPNRSDSVGASFEWEDAESASPIGSPRPITEYLRGTEESRVSPVRALKTQAGGKRLTLCEEGVCMERDAETRQREEEERQRRDEDGRKNGDDLLQERRHEEKEEGEEPPVLDALHSACRRLWPGCALQGWNYVVTSPSKRSRNNLYV</sequence>
<organism evidence="2 3">
    <name type="scientific">Pleurodeles waltl</name>
    <name type="common">Iberian ribbed newt</name>
    <dbReference type="NCBI Taxonomy" id="8319"/>
    <lineage>
        <taxon>Eukaryota</taxon>
        <taxon>Metazoa</taxon>
        <taxon>Chordata</taxon>
        <taxon>Craniata</taxon>
        <taxon>Vertebrata</taxon>
        <taxon>Euteleostomi</taxon>
        <taxon>Amphibia</taxon>
        <taxon>Batrachia</taxon>
        <taxon>Caudata</taxon>
        <taxon>Salamandroidea</taxon>
        <taxon>Salamandridae</taxon>
        <taxon>Pleurodelinae</taxon>
        <taxon>Pleurodeles</taxon>
    </lineage>
</organism>
<accession>A0AAV7V8K2</accession>
<keyword evidence="3" id="KW-1185">Reference proteome</keyword>
<feature type="region of interest" description="Disordered" evidence="1">
    <location>
        <begin position="217"/>
        <end position="259"/>
    </location>
</feature>
<evidence type="ECO:0000256" key="1">
    <source>
        <dbReference type="SAM" id="MobiDB-lite"/>
    </source>
</evidence>
<evidence type="ECO:0000313" key="2">
    <source>
        <dbReference type="EMBL" id="KAJ1197870.1"/>
    </source>
</evidence>